<organism evidence="1 2">
    <name type="scientific">Pisolithus microcarpus 441</name>
    <dbReference type="NCBI Taxonomy" id="765257"/>
    <lineage>
        <taxon>Eukaryota</taxon>
        <taxon>Fungi</taxon>
        <taxon>Dikarya</taxon>
        <taxon>Basidiomycota</taxon>
        <taxon>Agaricomycotina</taxon>
        <taxon>Agaricomycetes</taxon>
        <taxon>Agaricomycetidae</taxon>
        <taxon>Boletales</taxon>
        <taxon>Sclerodermatineae</taxon>
        <taxon>Pisolithaceae</taxon>
        <taxon>Pisolithus</taxon>
    </lineage>
</organism>
<protein>
    <submittedName>
        <fullName evidence="1">Uncharacterized protein</fullName>
    </submittedName>
</protein>
<dbReference type="PANTHER" id="PTHR10622">
    <property type="entry name" value="HET DOMAIN-CONTAINING PROTEIN"/>
    <property type="match status" value="1"/>
</dbReference>
<dbReference type="HOGENOM" id="CLU_2741012_0_0_1"/>
<dbReference type="EMBL" id="KN833690">
    <property type="protein sequence ID" value="KIK29026.1"/>
    <property type="molecule type" value="Genomic_DNA"/>
</dbReference>
<sequence length="71" mass="8438">MTLGRYVFSDKRSSSELSEAFNSMFQWYENSKRCYAYLHDVDVSPLHLIPRGWQDARTGWSVFHRDERCSS</sequence>
<gene>
    <name evidence="1" type="ORF">PISMIDRAFT_89389</name>
</gene>
<reference evidence="1 2" key="1">
    <citation type="submission" date="2014-04" db="EMBL/GenBank/DDBJ databases">
        <authorList>
            <consortium name="DOE Joint Genome Institute"/>
            <person name="Kuo A."/>
            <person name="Kohler A."/>
            <person name="Costa M.D."/>
            <person name="Nagy L.G."/>
            <person name="Floudas D."/>
            <person name="Copeland A."/>
            <person name="Barry K.W."/>
            <person name="Cichocki N."/>
            <person name="Veneault-Fourrey C."/>
            <person name="LaButti K."/>
            <person name="Lindquist E.A."/>
            <person name="Lipzen A."/>
            <person name="Lundell T."/>
            <person name="Morin E."/>
            <person name="Murat C."/>
            <person name="Sun H."/>
            <person name="Tunlid A."/>
            <person name="Henrissat B."/>
            <person name="Grigoriev I.V."/>
            <person name="Hibbett D.S."/>
            <person name="Martin F."/>
            <person name="Nordberg H.P."/>
            <person name="Cantor M.N."/>
            <person name="Hua S.X."/>
        </authorList>
    </citation>
    <scope>NUCLEOTIDE SEQUENCE [LARGE SCALE GENOMIC DNA]</scope>
    <source>
        <strain evidence="1 2">441</strain>
    </source>
</reference>
<keyword evidence="2" id="KW-1185">Reference proteome</keyword>
<dbReference type="PANTHER" id="PTHR10622:SF10">
    <property type="entry name" value="HET DOMAIN-CONTAINING PROTEIN"/>
    <property type="match status" value="1"/>
</dbReference>
<evidence type="ECO:0000313" key="1">
    <source>
        <dbReference type="EMBL" id="KIK29026.1"/>
    </source>
</evidence>
<proteinExistence type="predicted"/>
<reference evidence="2" key="2">
    <citation type="submission" date="2015-01" db="EMBL/GenBank/DDBJ databases">
        <title>Evolutionary Origins and Diversification of the Mycorrhizal Mutualists.</title>
        <authorList>
            <consortium name="DOE Joint Genome Institute"/>
            <consortium name="Mycorrhizal Genomics Consortium"/>
            <person name="Kohler A."/>
            <person name="Kuo A."/>
            <person name="Nagy L.G."/>
            <person name="Floudas D."/>
            <person name="Copeland A."/>
            <person name="Barry K.W."/>
            <person name="Cichocki N."/>
            <person name="Veneault-Fourrey C."/>
            <person name="LaButti K."/>
            <person name="Lindquist E.A."/>
            <person name="Lipzen A."/>
            <person name="Lundell T."/>
            <person name="Morin E."/>
            <person name="Murat C."/>
            <person name="Riley R."/>
            <person name="Ohm R."/>
            <person name="Sun H."/>
            <person name="Tunlid A."/>
            <person name="Henrissat B."/>
            <person name="Grigoriev I.V."/>
            <person name="Hibbett D.S."/>
            <person name="Martin F."/>
        </authorList>
    </citation>
    <scope>NUCLEOTIDE SEQUENCE [LARGE SCALE GENOMIC DNA]</scope>
    <source>
        <strain evidence="2">441</strain>
    </source>
</reference>
<dbReference type="Proteomes" id="UP000054018">
    <property type="component" value="Unassembled WGS sequence"/>
</dbReference>
<dbReference type="AlphaFoldDB" id="A0A0C9ZIK1"/>
<accession>A0A0C9ZIK1</accession>
<evidence type="ECO:0000313" key="2">
    <source>
        <dbReference type="Proteomes" id="UP000054018"/>
    </source>
</evidence>
<name>A0A0C9ZIK1_9AGAM</name>